<dbReference type="Gene3D" id="3.80.10.10">
    <property type="entry name" value="Ribonuclease Inhibitor"/>
    <property type="match status" value="1"/>
</dbReference>
<protein>
    <submittedName>
        <fullName evidence="1">Uncharacterized protein</fullName>
    </submittedName>
</protein>
<dbReference type="SUPFAM" id="SSF52047">
    <property type="entry name" value="RNI-like"/>
    <property type="match status" value="1"/>
</dbReference>
<dbReference type="InterPro" id="IPR036047">
    <property type="entry name" value="F-box-like_dom_sf"/>
</dbReference>
<sequence length="543" mass="62543">MSHQSKRQKTTHIHVPRRPKFMGKELLAAELLLIIFELAIADCASSPEELCLLPYTLSHVCRKWRDIVNAAPILWTNIVFSLHKPIDLEVMSPRRIRSGAFKSNRSGLKLAKHALRRSGDHQRLRVIVEPLQDRDRDRRSVDEMTRLYKFFRLLKPSLHRVKTLQITVNDSFTGAWLAGHVTKLGPLPGLKTLSLRCGDPFNVATCQWWTGERLVDPPPPPGRLMSTPLLTHLTLSVTHFFTVDLLALETLQGLESLTLTEYSLLMQERHNPIPLLKNLQLLPVLKHLELDGLLENDPADEIEGLLQEDAEGLAKLSLESLTFQRMSGSFMEFFLKWIFAPSLTTVALKHANYSRDTVIAVAGLNSERFPQMHTFHISDSCYSIFQESLAHLSWVKTMSILRINKCTCRRRHRSIHDTDIFVPALERVWDVSEQWHCPQLVDLTIEVHGGYHAHELRACIRDRKERAMKRNCYQPPAIIQRLTVTDCECHEPLPDEYRESMARYCPDFQGPRRKFKVQLSHREDETTWHYHAPIGGWQVSDGI</sequence>
<dbReference type="Proteomes" id="UP000308730">
    <property type="component" value="Unassembled WGS sequence"/>
</dbReference>
<reference evidence="1 2" key="1">
    <citation type="submission" date="2019-02" db="EMBL/GenBank/DDBJ databases">
        <title>Genome sequencing of the rare red list fungi Antrodiella citrinella (Flaviporus citrinellus).</title>
        <authorList>
            <person name="Buettner E."/>
            <person name="Kellner H."/>
        </authorList>
    </citation>
    <scope>NUCLEOTIDE SEQUENCE [LARGE SCALE GENOMIC DNA]</scope>
    <source>
        <strain evidence="1 2">DSM 108506</strain>
    </source>
</reference>
<dbReference type="AlphaFoldDB" id="A0A4S4N0C4"/>
<evidence type="ECO:0000313" key="2">
    <source>
        <dbReference type="Proteomes" id="UP000308730"/>
    </source>
</evidence>
<dbReference type="OrthoDB" id="3365698at2759"/>
<organism evidence="1 2">
    <name type="scientific">Antrodiella citrinella</name>
    <dbReference type="NCBI Taxonomy" id="2447956"/>
    <lineage>
        <taxon>Eukaryota</taxon>
        <taxon>Fungi</taxon>
        <taxon>Dikarya</taxon>
        <taxon>Basidiomycota</taxon>
        <taxon>Agaricomycotina</taxon>
        <taxon>Agaricomycetes</taxon>
        <taxon>Polyporales</taxon>
        <taxon>Steccherinaceae</taxon>
        <taxon>Antrodiella</taxon>
    </lineage>
</organism>
<dbReference type="InterPro" id="IPR032675">
    <property type="entry name" value="LRR_dom_sf"/>
</dbReference>
<comment type="caution">
    <text evidence="1">The sequence shown here is derived from an EMBL/GenBank/DDBJ whole genome shotgun (WGS) entry which is preliminary data.</text>
</comment>
<dbReference type="EMBL" id="SGPM01000048">
    <property type="protein sequence ID" value="THH31417.1"/>
    <property type="molecule type" value="Genomic_DNA"/>
</dbReference>
<keyword evidence="2" id="KW-1185">Reference proteome</keyword>
<proteinExistence type="predicted"/>
<dbReference type="SUPFAM" id="SSF81383">
    <property type="entry name" value="F-box domain"/>
    <property type="match status" value="1"/>
</dbReference>
<evidence type="ECO:0000313" key="1">
    <source>
        <dbReference type="EMBL" id="THH31417.1"/>
    </source>
</evidence>
<gene>
    <name evidence="1" type="ORF">EUX98_g2791</name>
</gene>
<accession>A0A4S4N0C4</accession>
<name>A0A4S4N0C4_9APHY</name>